<feature type="compositionally biased region" description="Low complexity" evidence="1">
    <location>
        <begin position="1076"/>
        <end position="1095"/>
    </location>
</feature>
<protein>
    <recommendedName>
        <fullName evidence="4">Telomere-associated protein Rif1 N-terminal domain-containing protein</fullName>
    </recommendedName>
</protein>
<reference evidence="2 3" key="1">
    <citation type="submission" date="2024-05" db="EMBL/GenBank/DDBJ databases">
        <title>A draft genome resource for the thread blight pathogen Marasmius tenuissimus strain MS-2.</title>
        <authorList>
            <person name="Yulfo-Soto G.E."/>
            <person name="Baruah I.K."/>
            <person name="Amoako-Attah I."/>
            <person name="Bukari Y."/>
            <person name="Meinhardt L.W."/>
            <person name="Bailey B.A."/>
            <person name="Cohen S.P."/>
        </authorList>
    </citation>
    <scope>NUCLEOTIDE SEQUENCE [LARGE SCALE GENOMIC DNA]</scope>
    <source>
        <strain evidence="2 3">MS-2</strain>
    </source>
</reference>
<evidence type="ECO:0000313" key="2">
    <source>
        <dbReference type="EMBL" id="KAL0069873.1"/>
    </source>
</evidence>
<dbReference type="InterPro" id="IPR016024">
    <property type="entry name" value="ARM-type_fold"/>
</dbReference>
<proteinExistence type="predicted"/>
<evidence type="ECO:0000313" key="3">
    <source>
        <dbReference type="Proteomes" id="UP001437256"/>
    </source>
</evidence>
<dbReference type="SUPFAM" id="SSF48371">
    <property type="entry name" value="ARM repeat"/>
    <property type="match status" value="1"/>
</dbReference>
<sequence>MARSESSIDILLSSERSLASSQPIKDEPNDTLIFLSPSATLCASVREHDPVSENIRVHDLVDAYSTLAAGFRHHIRSSRAFDASALGLPIRRHQLSELICAIRRDTRALMHAPAFDMTTENLCEQELEASRDIATLGHHALRLVSDIFAFSVLQALFTTKHLCSLLDDILTILFTPSLPSPHACRTRGLLLWILQVQRLDASVVIPHRERIVQVATHALDGVYKSGGTLDGLKMIVAYLRRPQRELQPCFVDLFEKSLSFLTSPSPAERFHAAEVISAFARSKMNGHLDAGHQATFDRILSPFLRAESQTAKDSDHCLTDLLRQALVTDRAPLTEGPQWAIVVIASVVVLLGASTINNHAWAEAAVQTLQQAVAKTPTNALLPLVWNYIIWSFSLIIPNDYGKDDGFEFLAQCLQSGSANALVSILLRFPPSCTAPSSRLGMSRALIILEAMAHDEDDVVRRDGVNLLARLLSAVGNSTVEHINDQYPTFLLHPALFDGTLLKTKLTSLEAITRFTDPVGTQAVRYLTEKEIEDNWDKIFEVWYVSLMKTLRESKGEIHKSYVDIWQSLLLVETHLTQEQMGHLTVPKEYVNHARETVAGFIKVGKLSLEAEVTQLLLLQGLWRALHNVFTTKDLKLVSGEILKDVVKHGFRIEEERILSEWMKLCHALAQNRSPVDDVDFSGSWVILARVINEVGQSPEPLIAFLRLPVTGLLTFVLGGCFYVELSYRIVNSRKISRSPLRPFGASYGLKGATPIHDILTTLCRLSPPLSLWIQDASKLITDDEYNRVVVPMYCKIVERLHDLEASVDTLTKLESLLLSPIERCPHPGTATQAFVRFWAAKYHFHTKDSHHHYSEDLKEALRCLDIVMHCGFATEFSQTTDSQAMDGSFIVPESIPMPSSPLRPQMTVEHNPTKNAVAPRSLVDINPSSSRKRKSDDAAESAASESTATRKKRKALVLDCVQLPSLSKSNRTITQGTKRSRESQLMTPETSRFSSTSPFRGRLPAKPPNDGEEYDWDSGNVSISDLKDVVDVEKALEPSSDANSEEGDQVGGDSSVRRPSKRRRREDYQSEPVMSSPSRRSKPSSSSRTRTVSSGAVLVSDLQRLARSFKEERITTQELLQAQKVIHSLGAAIHEALERQIGGSDDN</sequence>
<gene>
    <name evidence="2" type="ORF">AAF712_003143</name>
</gene>
<keyword evidence="3" id="KW-1185">Reference proteome</keyword>
<dbReference type="Gene3D" id="1.25.10.10">
    <property type="entry name" value="Leucine-rich Repeat Variant"/>
    <property type="match status" value="1"/>
</dbReference>
<accession>A0ABR3AA32</accession>
<feature type="compositionally biased region" description="Polar residues" evidence="1">
    <location>
        <begin position="970"/>
        <end position="999"/>
    </location>
</feature>
<comment type="caution">
    <text evidence="2">The sequence shown here is derived from an EMBL/GenBank/DDBJ whole genome shotgun (WGS) entry which is preliminary data.</text>
</comment>
<dbReference type="Proteomes" id="UP001437256">
    <property type="component" value="Unassembled WGS sequence"/>
</dbReference>
<evidence type="ECO:0000256" key="1">
    <source>
        <dbReference type="SAM" id="MobiDB-lite"/>
    </source>
</evidence>
<feature type="region of interest" description="Disordered" evidence="1">
    <location>
        <begin position="1037"/>
        <end position="1098"/>
    </location>
</feature>
<dbReference type="EMBL" id="JBBXMP010000010">
    <property type="protein sequence ID" value="KAL0069873.1"/>
    <property type="molecule type" value="Genomic_DNA"/>
</dbReference>
<feature type="region of interest" description="Disordered" evidence="1">
    <location>
        <begin position="891"/>
        <end position="952"/>
    </location>
</feature>
<evidence type="ECO:0008006" key="4">
    <source>
        <dbReference type="Google" id="ProtNLM"/>
    </source>
</evidence>
<organism evidence="2 3">
    <name type="scientific">Marasmius tenuissimus</name>
    <dbReference type="NCBI Taxonomy" id="585030"/>
    <lineage>
        <taxon>Eukaryota</taxon>
        <taxon>Fungi</taxon>
        <taxon>Dikarya</taxon>
        <taxon>Basidiomycota</taxon>
        <taxon>Agaricomycotina</taxon>
        <taxon>Agaricomycetes</taxon>
        <taxon>Agaricomycetidae</taxon>
        <taxon>Agaricales</taxon>
        <taxon>Marasmiineae</taxon>
        <taxon>Marasmiaceae</taxon>
        <taxon>Marasmius</taxon>
    </lineage>
</organism>
<dbReference type="InterPro" id="IPR011989">
    <property type="entry name" value="ARM-like"/>
</dbReference>
<name>A0ABR3AA32_9AGAR</name>
<feature type="region of interest" description="Disordered" evidence="1">
    <location>
        <begin position="970"/>
        <end position="1021"/>
    </location>
</feature>